<dbReference type="InterPro" id="IPR019757">
    <property type="entry name" value="Pept_S26A_signal_pept_1_Lys-AS"/>
</dbReference>
<keyword evidence="5 6" id="KW-0378">Hydrolase</keyword>
<dbReference type="CDD" id="cd06530">
    <property type="entry name" value="S26_SPase_I"/>
    <property type="match status" value="1"/>
</dbReference>
<evidence type="ECO:0000313" key="9">
    <source>
        <dbReference type="Proteomes" id="UP001495147"/>
    </source>
</evidence>
<evidence type="ECO:0000256" key="6">
    <source>
        <dbReference type="RuleBase" id="RU362042"/>
    </source>
</evidence>
<dbReference type="PRINTS" id="PR00727">
    <property type="entry name" value="LEADERPTASE"/>
</dbReference>
<dbReference type="InterPro" id="IPR000223">
    <property type="entry name" value="Pept_S26A_signal_pept_1"/>
</dbReference>
<dbReference type="RefSeq" id="WP_347706296.1">
    <property type="nucleotide sequence ID" value="NZ_JBDPZD010000007.1"/>
</dbReference>
<dbReference type="EC" id="3.4.21.89" evidence="3 6"/>
<evidence type="ECO:0000313" key="8">
    <source>
        <dbReference type="EMBL" id="MEO3693481.1"/>
    </source>
</evidence>
<dbReference type="Pfam" id="PF10502">
    <property type="entry name" value="Peptidase_S26"/>
    <property type="match status" value="1"/>
</dbReference>
<organism evidence="8 9">
    <name type="scientific">Roseateles paludis</name>
    <dbReference type="NCBI Taxonomy" id="3145238"/>
    <lineage>
        <taxon>Bacteria</taxon>
        <taxon>Pseudomonadati</taxon>
        <taxon>Pseudomonadota</taxon>
        <taxon>Betaproteobacteria</taxon>
        <taxon>Burkholderiales</taxon>
        <taxon>Sphaerotilaceae</taxon>
        <taxon>Roseateles</taxon>
    </lineage>
</organism>
<comment type="catalytic activity">
    <reaction evidence="1 6">
        <text>Cleavage of hydrophobic, N-terminal signal or leader sequences from secreted and periplasmic proteins.</text>
        <dbReference type="EC" id="3.4.21.89"/>
    </reaction>
</comment>
<evidence type="ECO:0000256" key="4">
    <source>
        <dbReference type="ARBA" id="ARBA00019232"/>
    </source>
</evidence>
<dbReference type="InterPro" id="IPR019758">
    <property type="entry name" value="Pept_S26A_signal_pept_1_CS"/>
</dbReference>
<dbReference type="GO" id="GO:0009003">
    <property type="term" value="F:signal peptidase activity"/>
    <property type="evidence" value="ECO:0007669"/>
    <property type="project" value="UniProtKB-EC"/>
</dbReference>
<name>A0ABV0G6X2_9BURK</name>
<feature type="domain" description="Peptidase S26" evidence="7">
    <location>
        <begin position="19"/>
        <end position="207"/>
    </location>
</feature>
<dbReference type="PROSITE" id="PS00761">
    <property type="entry name" value="SPASE_I_3"/>
    <property type="match status" value="1"/>
</dbReference>
<dbReference type="PANTHER" id="PTHR43390:SF1">
    <property type="entry name" value="CHLOROPLAST PROCESSING PEPTIDASE"/>
    <property type="match status" value="1"/>
</dbReference>
<keyword evidence="9" id="KW-1185">Reference proteome</keyword>
<dbReference type="InterPro" id="IPR019533">
    <property type="entry name" value="Peptidase_S26"/>
</dbReference>
<keyword evidence="6" id="KW-0645">Protease</keyword>
<gene>
    <name evidence="8" type="primary">lepB</name>
    <name evidence="8" type="ORF">ABDJ85_18560</name>
</gene>
<evidence type="ECO:0000256" key="2">
    <source>
        <dbReference type="ARBA" id="ARBA00009370"/>
    </source>
</evidence>
<comment type="caution">
    <text evidence="8">The sequence shown here is derived from an EMBL/GenBank/DDBJ whole genome shotgun (WGS) entry which is preliminary data.</text>
</comment>
<dbReference type="PANTHER" id="PTHR43390">
    <property type="entry name" value="SIGNAL PEPTIDASE I"/>
    <property type="match status" value="1"/>
</dbReference>
<dbReference type="EMBL" id="JBDPZD010000007">
    <property type="protein sequence ID" value="MEO3693481.1"/>
    <property type="molecule type" value="Genomic_DNA"/>
</dbReference>
<dbReference type="Gene3D" id="2.10.109.10">
    <property type="entry name" value="Umud Fragment, subunit A"/>
    <property type="match status" value="1"/>
</dbReference>
<dbReference type="Proteomes" id="UP001495147">
    <property type="component" value="Unassembled WGS sequence"/>
</dbReference>
<reference evidence="8 9" key="1">
    <citation type="submission" date="2024-05" db="EMBL/GenBank/DDBJ databases">
        <title>Roseateles sp. DJS-2-20 16S ribosomal RNA gene Genome sequencing and assembly.</title>
        <authorList>
            <person name="Woo H."/>
        </authorList>
    </citation>
    <scope>NUCLEOTIDE SEQUENCE [LARGE SCALE GENOMIC DNA]</scope>
    <source>
        <strain evidence="8 9">DJS-2-20</strain>
    </source>
</reference>
<protein>
    <recommendedName>
        <fullName evidence="4 6">Signal peptidase I</fullName>
        <ecNumber evidence="3 6">3.4.21.89</ecNumber>
    </recommendedName>
</protein>
<evidence type="ECO:0000259" key="7">
    <source>
        <dbReference type="Pfam" id="PF10502"/>
    </source>
</evidence>
<dbReference type="InterPro" id="IPR036286">
    <property type="entry name" value="LexA/Signal_pep-like_sf"/>
</dbReference>
<comment type="subcellular location">
    <subcellularLocation>
        <location evidence="6">Membrane</location>
        <topology evidence="6">Single-pass type II membrane protein</topology>
    </subcellularLocation>
</comment>
<comment type="similarity">
    <text evidence="2 6">Belongs to the peptidase S26 family.</text>
</comment>
<dbReference type="SUPFAM" id="SSF51306">
    <property type="entry name" value="LexA/Signal peptidase"/>
    <property type="match status" value="1"/>
</dbReference>
<accession>A0ABV0G6X2</accession>
<dbReference type="NCBIfam" id="TIGR02227">
    <property type="entry name" value="sigpep_I_bact"/>
    <property type="match status" value="1"/>
</dbReference>
<evidence type="ECO:0000256" key="3">
    <source>
        <dbReference type="ARBA" id="ARBA00013208"/>
    </source>
</evidence>
<dbReference type="PROSITE" id="PS00760">
    <property type="entry name" value="SPASE_I_2"/>
    <property type="match status" value="1"/>
</dbReference>
<evidence type="ECO:0000256" key="5">
    <source>
        <dbReference type="ARBA" id="ARBA00022801"/>
    </source>
</evidence>
<evidence type="ECO:0000256" key="1">
    <source>
        <dbReference type="ARBA" id="ARBA00000677"/>
    </source>
</evidence>
<sequence>MNTSPTSLSLWLRDNRGFLAFLLAFGLMRTAIADWNPIPSGSMRPTLKEGDMVLVNRVAYDLKVPLTDVSLLQTGAPARGDVVTFSSPRDGTRLIKRIVGLPGDRIALRDGVLWINGQAAQYAPLQRHGELLAPGVVVDAIGTQEQSTPGAAPHAVQWLPQAGASRDWPETLVPEGHYFMLGDNRDNSADSRFIGPVPRRLLIGRAHRVLASLDMLGEDGSRWLPRFERFWQPL</sequence>
<proteinExistence type="inferred from homology"/>